<reference evidence="4 5" key="1">
    <citation type="journal article" date="2010" name="Plant Cell">
        <title>The Chlorella variabilis NC64A genome reveals adaptation to photosymbiosis, coevolution with viruses, and cryptic sex.</title>
        <authorList>
            <person name="Blanc G."/>
            <person name="Duncan G."/>
            <person name="Agarkova I."/>
            <person name="Borodovsky M."/>
            <person name="Gurnon J."/>
            <person name="Kuo A."/>
            <person name="Lindquist E."/>
            <person name="Lucas S."/>
            <person name="Pangilinan J."/>
            <person name="Polle J."/>
            <person name="Salamov A."/>
            <person name="Terry A."/>
            <person name="Yamada T."/>
            <person name="Dunigan D.D."/>
            <person name="Grigoriev I.V."/>
            <person name="Claverie J.M."/>
            <person name="Van Etten J.L."/>
        </authorList>
    </citation>
    <scope>NUCLEOTIDE SEQUENCE [LARGE SCALE GENOMIC DNA]</scope>
    <source>
        <strain evidence="4 5">NC64A</strain>
    </source>
</reference>
<dbReference type="InterPro" id="IPR013857">
    <property type="entry name" value="NADH-UbQ_OxRdtase-assoc_prot30"/>
</dbReference>
<feature type="domain" description="NADH:ubiquinone oxidoreductase intermediate-associated protein 30" evidence="3">
    <location>
        <begin position="295"/>
        <end position="401"/>
    </location>
</feature>
<feature type="region of interest" description="Disordered" evidence="1">
    <location>
        <begin position="26"/>
        <end position="52"/>
    </location>
</feature>
<feature type="domain" description="NmrA-like" evidence="2">
    <location>
        <begin position="116"/>
        <end position="207"/>
    </location>
</feature>
<dbReference type="InterPro" id="IPR008979">
    <property type="entry name" value="Galactose-bd-like_sf"/>
</dbReference>
<dbReference type="FunCoup" id="E1ZQL9">
    <property type="interactions" value="717"/>
</dbReference>
<dbReference type="Pfam" id="PF08547">
    <property type="entry name" value="CIA30"/>
    <property type="match status" value="1"/>
</dbReference>
<dbReference type="STRING" id="554065.E1ZQL9"/>
<dbReference type="InterPro" id="IPR008030">
    <property type="entry name" value="NmrA-like"/>
</dbReference>
<dbReference type="OMA" id="HTMTIRF"/>
<dbReference type="Proteomes" id="UP000008141">
    <property type="component" value="Unassembled WGS sequence"/>
</dbReference>
<dbReference type="KEGG" id="cvr:CHLNCDRAFT_59780"/>
<evidence type="ECO:0000313" key="5">
    <source>
        <dbReference type="Proteomes" id="UP000008141"/>
    </source>
</evidence>
<dbReference type="InterPro" id="IPR036291">
    <property type="entry name" value="NAD(P)-bd_dom_sf"/>
</dbReference>
<dbReference type="PANTHER" id="PTHR15020:SF47">
    <property type="entry name" value="NAD(P)-BINDING DOMAIN-CONTAINING PROTEIN"/>
    <property type="match status" value="1"/>
</dbReference>
<proteinExistence type="predicted"/>
<name>E1ZQL9_CHLVA</name>
<organism evidence="5">
    <name type="scientific">Chlorella variabilis</name>
    <name type="common">Green alga</name>
    <dbReference type="NCBI Taxonomy" id="554065"/>
    <lineage>
        <taxon>Eukaryota</taxon>
        <taxon>Viridiplantae</taxon>
        <taxon>Chlorophyta</taxon>
        <taxon>core chlorophytes</taxon>
        <taxon>Trebouxiophyceae</taxon>
        <taxon>Chlorellales</taxon>
        <taxon>Chlorellaceae</taxon>
        <taxon>Chlorella clade</taxon>
        <taxon>Chlorella</taxon>
    </lineage>
</organism>
<gene>
    <name evidence="4" type="ORF">CHLNCDRAFT_59780</name>
</gene>
<dbReference type="Pfam" id="PF05368">
    <property type="entry name" value="NmrA"/>
    <property type="match status" value="1"/>
</dbReference>
<dbReference type="Gene3D" id="3.40.50.720">
    <property type="entry name" value="NAD(P)-binding Rossmann-like Domain"/>
    <property type="match status" value="2"/>
</dbReference>
<dbReference type="AlphaFoldDB" id="E1ZQL9"/>
<dbReference type="InParanoid" id="E1ZQL9"/>
<dbReference type="GeneID" id="17351238"/>
<protein>
    <recommendedName>
        <fullName evidence="6">NAD(P)-binding domain-containing protein</fullName>
    </recommendedName>
</protein>
<evidence type="ECO:0000259" key="2">
    <source>
        <dbReference type="Pfam" id="PF05368"/>
    </source>
</evidence>
<dbReference type="eggNOG" id="KOG1203">
    <property type="taxonomic scope" value="Eukaryota"/>
</dbReference>
<evidence type="ECO:0000256" key="1">
    <source>
        <dbReference type="SAM" id="MobiDB-lite"/>
    </source>
</evidence>
<accession>E1ZQL9</accession>
<dbReference type="SUPFAM" id="SSF49785">
    <property type="entry name" value="Galactose-binding domain-like"/>
    <property type="match status" value="1"/>
</dbReference>
<dbReference type="RefSeq" id="XP_005843920.1">
    <property type="nucleotide sequence ID" value="XM_005843858.1"/>
</dbReference>
<dbReference type="OrthoDB" id="10254221at2759"/>
<evidence type="ECO:0000259" key="3">
    <source>
        <dbReference type="Pfam" id="PF08547"/>
    </source>
</evidence>
<dbReference type="SUPFAM" id="SSF51735">
    <property type="entry name" value="NAD(P)-binding Rossmann-fold domains"/>
    <property type="match status" value="1"/>
</dbReference>
<dbReference type="PANTHER" id="PTHR15020">
    <property type="entry name" value="FLAVIN REDUCTASE-RELATED"/>
    <property type="match status" value="1"/>
</dbReference>
<evidence type="ECO:0000313" key="4">
    <source>
        <dbReference type="EMBL" id="EFN51818.1"/>
    </source>
</evidence>
<dbReference type="EMBL" id="GL433860">
    <property type="protein sequence ID" value="EFN51818.1"/>
    <property type="molecule type" value="Genomic_DNA"/>
</dbReference>
<keyword evidence="5" id="KW-1185">Reference proteome</keyword>
<sequence>MQQCRQRIGAPAAPRHWLASRLRPVCASSGGQDADEPVPRAPSKRRRRRKAEPELAQFTIDDLNPVNMGRKSREVFDDVWTQLQRIGNPARSSQIADQLTLFVNAAEFESPDAASTTVLVTGATGRVGRVLVRKLLLRGYKVRALVRQRDTGAAAAAGEGDGDAEAIPQSAELVYGDIGEYKSCRQAVEGVDKVICCSGARSTITADLSRVEEQGVSNLASAFLDAQNARARREGHLADVSKRELVDFKREQYHQAWDIRTLGKAEVEDGSSVEKPAKGRRRSAAERFAPRDVAECYVNEDDNLVFEGAVYSRSGLAEVGAQLQLADADTLAGCEGLVLRVRADEHPYTCVVRTASTLYTCKFNTRPGYNTVRLPFNTFRPASQEDLPLQPGDVEYIGFRFEPRIKMLEEVTEPGQSMFDQPTHRFRLEVDWVKALPGGSETNFVLVSCAGTPRPDLDDAQREKVLSFKRKGEAVLRNSGLGYTIVRPGPLVEEAGGYKARCLIRATASARPSAAPTWPMCV</sequence>
<evidence type="ECO:0008006" key="6">
    <source>
        <dbReference type="Google" id="ProtNLM"/>
    </source>
</evidence>